<comment type="caution">
    <text evidence="2">The sequence shown here is derived from an EMBL/GenBank/DDBJ whole genome shotgun (WGS) entry which is preliminary data.</text>
</comment>
<accession>A0ABQ1QLZ0</accession>
<sequence>MLQPMRIVFAAACGALFVFPSGSDAQQSVNCRSLTSKLIAANTEITKETFDLVGLIVWDLAEKAGEEDPEMFAEILKSLFDEMTHRQMLETVFAVTEYCE</sequence>
<proteinExistence type="predicted"/>
<evidence type="ECO:0000256" key="1">
    <source>
        <dbReference type="SAM" id="SignalP"/>
    </source>
</evidence>
<feature type="chain" id="PRO_5046417347" description="Rap1a immunity protein domain-containing protein" evidence="1">
    <location>
        <begin position="26"/>
        <end position="100"/>
    </location>
</feature>
<evidence type="ECO:0000313" key="3">
    <source>
        <dbReference type="Proteomes" id="UP000617355"/>
    </source>
</evidence>
<dbReference type="Proteomes" id="UP000617355">
    <property type="component" value="Unassembled WGS sequence"/>
</dbReference>
<dbReference type="EMBL" id="BMGI01000002">
    <property type="protein sequence ID" value="GGD30806.1"/>
    <property type="molecule type" value="Genomic_DNA"/>
</dbReference>
<organism evidence="2 3">
    <name type="scientific">Sinisalibacter lacisalsi</name>
    <dbReference type="NCBI Taxonomy" id="1526570"/>
    <lineage>
        <taxon>Bacteria</taxon>
        <taxon>Pseudomonadati</taxon>
        <taxon>Pseudomonadota</taxon>
        <taxon>Alphaproteobacteria</taxon>
        <taxon>Rhodobacterales</taxon>
        <taxon>Roseobacteraceae</taxon>
        <taxon>Sinisalibacter</taxon>
    </lineage>
</organism>
<name>A0ABQ1QLZ0_9RHOB</name>
<evidence type="ECO:0008006" key="4">
    <source>
        <dbReference type="Google" id="ProtNLM"/>
    </source>
</evidence>
<gene>
    <name evidence="2" type="ORF">GCM10011358_13560</name>
</gene>
<reference evidence="3" key="1">
    <citation type="journal article" date="2019" name="Int. J. Syst. Evol. Microbiol.">
        <title>The Global Catalogue of Microorganisms (GCM) 10K type strain sequencing project: providing services to taxonomists for standard genome sequencing and annotation.</title>
        <authorList>
            <consortium name="The Broad Institute Genomics Platform"/>
            <consortium name="The Broad Institute Genome Sequencing Center for Infectious Disease"/>
            <person name="Wu L."/>
            <person name="Ma J."/>
        </authorList>
    </citation>
    <scope>NUCLEOTIDE SEQUENCE [LARGE SCALE GENOMIC DNA]</scope>
    <source>
        <strain evidence="3">CGMCC 1.12922</strain>
    </source>
</reference>
<protein>
    <recommendedName>
        <fullName evidence="4">Rap1a immunity protein domain-containing protein</fullName>
    </recommendedName>
</protein>
<feature type="signal peptide" evidence="1">
    <location>
        <begin position="1"/>
        <end position="25"/>
    </location>
</feature>
<evidence type="ECO:0000313" key="2">
    <source>
        <dbReference type="EMBL" id="GGD30806.1"/>
    </source>
</evidence>
<keyword evidence="1" id="KW-0732">Signal</keyword>
<keyword evidence="3" id="KW-1185">Reference proteome</keyword>